<dbReference type="HOGENOM" id="CLU_006797_4_1_9"/>
<dbReference type="GO" id="GO:0015648">
    <property type="term" value="F:lipid-linked peptidoglycan transporter activity"/>
    <property type="evidence" value="ECO:0007669"/>
    <property type="project" value="UniProtKB-UniRule"/>
</dbReference>
<evidence type="ECO:0000256" key="4">
    <source>
        <dbReference type="ARBA" id="ARBA00022960"/>
    </source>
</evidence>
<feature type="transmembrane region" description="Helical" evidence="8">
    <location>
        <begin position="43"/>
        <end position="62"/>
    </location>
</feature>
<dbReference type="GO" id="GO:0009252">
    <property type="term" value="P:peptidoglycan biosynthetic process"/>
    <property type="evidence" value="ECO:0007669"/>
    <property type="project" value="UniProtKB-UniRule"/>
</dbReference>
<evidence type="ECO:0000256" key="2">
    <source>
        <dbReference type="ARBA" id="ARBA00022475"/>
    </source>
</evidence>
<dbReference type="UniPathway" id="UPA00219"/>
<keyword evidence="8 9" id="KW-0813">Transport</keyword>
<keyword evidence="11" id="KW-1185">Reference proteome</keyword>
<dbReference type="GO" id="GO:0008360">
    <property type="term" value="P:regulation of cell shape"/>
    <property type="evidence" value="ECO:0007669"/>
    <property type="project" value="UniProtKB-UniRule"/>
</dbReference>
<dbReference type="GO" id="GO:0071555">
    <property type="term" value="P:cell wall organization"/>
    <property type="evidence" value="ECO:0007669"/>
    <property type="project" value="UniProtKB-UniRule"/>
</dbReference>
<dbReference type="InterPro" id="IPR051050">
    <property type="entry name" value="Lipid_II_flippase_MurJ/MviN"/>
</dbReference>
<comment type="pathway">
    <text evidence="8">Cell wall biogenesis; peptidoglycan biosynthesis.</text>
</comment>
<dbReference type="RefSeq" id="WP_018661136.1">
    <property type="nucleotide sequence ID" value="NZ_HF952018.1"/>
</dbReference>
<keyword evidence="5 8" id="KW-0573">Peptidoglycan synthesis</keyword>
<keyword evidence="4 8" id="KW-0133">Cell shape</keyword>
<comment type="function">
    <text evidence="8 9">Involved in peptidoglycan biosynthesis. Transports lipid-linked peptidoglycan precursors from the inner to the outer leaflet of the cytoplasmic membrane.</text>
</comment>
<dbReference type="HAMAP" id="MF_02078">
    <property type="entry name" value="MurJ_MviN"/>
    <property type="match status" value="1"/>
</dbReference>
<feature type="transmembrane region" description="Helical" evidence="8">
    <location>
        <begin position="466"/>
        <end position="486"/>
    </location>
</feature>
<reference evidence="10" key="1">
    <citation type="submission" date="2013-03" db="EMBL/GenBank/DDBJ databases">
        <title>Draft genome sequence of the hydrogen-ethanol-producing anaerobic alkalithermophilic Caloramator celere.</title>
        <authorList>
            <person name="Ciranna A."/>
            <person name="Larjo A."/>
            <person name="Kivisto A."/>
            <person name="Santala V."/>
            <person name="Roos C."/>
            <person name="Karp M."/>
        </authorList>
    </citation>
    <scope>NUCLEOTIDE SEQUENCE [LARGE SCALE GENOMIC DNA]</scope>
    <source>
        <strain evidence="10">DSM 8682</strain>
    </source>
</reference>
<evidence type="ECO:0000256" key="1">
    <source>
        <dbReference type="ARBA" id="ARBA00004651"/>
    </source>
</evidence>
<proteinExistence type="inferred from homology"/>
<evidence type="ECO:0000313" key="10">
    <source>
        <dbReference type="EMBL" id="CDF57726.1"/>
    </source>
</evidence>
<evidence type="ECO:0000256" key="3">
    <source>
        <dbReference type="ARBA" id="ARBA00022692"/>
    </source>
</evidence>
<feature type="transmembrane region" description="Helical" evidence="8">
    <location>
        <begin position="374"/>
        <end position="393"/>
    </location>
</feature>
<keyword evidence="3 8" id="KW-0812">Transmembrane</keyword>
<keyword evidence="6 8" id="KW-1133">Transmembrane helix</keyword>
<dbReference type="GO" id="GO:0034204">
    <property type="term" value="P:lipid translocation"/>
    <property type="evidence" value="ECO:0007669"/>
    <property type="project" value="TreeGrafter"/>
</dbReference>
<dbReference type="NCBIfam" id="TIGR01695">
    <property type="entry name" value="murJ_mviN"/>
    <property type="match status" value="1"/>
</dbReference>
<dbReference type="AlphaFoldDB" id="R7RQU7"/>
<feature type="transmembrane region" description="Helical" evidence="8">
    <location>
        <begin position="265"/>
        <end position="284"/>
    </location>
</feature>
<keyword evidence="7 8" id="KW-0472">Membrane</keyword>
<evidence type="ECO:0000256" key="8">
    <source>
        <dbReference type="HAMAP-Rule" id="MF_02078"/>
    </source>
</evidence>
<evidence type="ECO:0000256" key="5">
    <source>
        <dbReference type="ARBA" id="ARBA00022984"/>
    </source>
</evidence>
<evidence type="ECO:0000256" key="7">
    <source>
        <dbReference type="ARBA" id="ARBA00023136"/>
    </source>
</evidence>
<feature type="transmembrane region" description="Helical" evidence="8">
    <location>
        <begin position="305"/>
        <end position="325"/>
    </location>
</feature>
<dbReference type="Pfam" id="PF03023">
    <property type="entry name" value="MurJ"/>
    <property type="match status" value="1"/>
</dbReference>
<dbReference type="CDD" id="cd13123">
    <property type="entry name" value="MATE_MurJ_like"/>
    <property type="match status" value="1"/>
</dbReference>
<dbReference type="eggNOG" id="COG0728">
    <property type="taxonomic scope" value="Bacteria"/>
</dbReference>
<feature type="transmembrane region" description="Helical" evidence="8">
    <location>
        <begin position="83"/>
        <end position="102"/>
    </location>
</feature>
<feature type="transmembrane region" description="Helical" evidence="8">
    <location>
        <begin position="345"/>
        <end position="362"/>
    </location>
</feature>
<comment type="caution">
    <text evidence="10">The sequence shown here is derived from an EMBL/GenBank/DDBJ whole genome shotgun (WGS) entry which is preliminary data.</text>
</comment>
<dbReference type="Proteomes" id="UP000014923">
    <property type="component" value="Unassembled WGS sequence"/>
</dbReference>
<dbReference type="PRINTS" id="PR01806">
    <property type="entry name" value="VIRFACTRMVIN"/>
</dbReference>
<sequence>MKKTAIIIMVITVLSKILGFIREVSLSYFFGANNITDAYLISQTIPTVLFSFIGAALGTGFIPMFSEIKVKVDEKKAIQFTNNLINIFIFLCTFLVSLAYLFTEPLVKMFAFGFTGDTLKLAINFTRISIFSIYFSGLVYIFIAYLQIKNNFIIPALIAFPMNIIIILSMYIATKTNFLYLAVGTVISFLAQLLFILPFTCSKGYKYKFYFDLKDKYVLTLFNIAVPAILGVSVNQLNVLVDRTIASKIVEGGISALNYANKLNGFVFGIFVISISTVLFPSISKMAAEKNYDGLKKSLNESINSINLLVIPATIGLMMFSTPIVEMLFARGAFDERAVKMTSSALLFYSIGMIGYGLREVLSKAFYSLKDTKTPTINAVISLIMNIILNITLSRFMGIAGLAFATSISAIVCTGLLFISLRKKIGGFGLKEIIMSFIKIFISSIVMGVVAKASYSLLLQGFNKNLSLIIAIILGITVYFAIVPFMRIREVDDIILKLKIKLKNINLKY</sequence>
<keyword evidence="8 9" id="KW-0961">Cell wall biogenesis/degradation</keyword>
<comment type="similarity">
    <text evidence="8 9">Belongs to the MurJ/MviN family.</text>
</comment>
<accession>R7RQU7</accession>
<organism evidence="10 11">
    <name type="scientific">Thermobrachium celere DSM 8682</name>
    <dbReference type="NCBI Taxonomy" id="941824"/>
    <lineage>
        <taxon>Bacteria</taxon>
        <taxon>Bacillati</taxon>
        <taxon>Bacillota</taxon>
        <taxon>Clostridia</taxon>
        <taxon>Eubacteriales</taxon>
        <taxon>Clostridiaceae</taxon>
        <taxon>Thermobrachium</taxon>
    </lineage>
</organism>
<evidence type="ECO:0000256" key="9">
    <source>
        <dbReference type="PIRNR" id="PIRNR002869"/>
    </source>
</evidence>
<feature type="transmembrane region" description="Helical" evidence="8">
    <location>
        <begin position="217"/>
        <end position="234"/>
    </location>
</feature>
<dbReference type="GO" id="GO:0005886">
    <property type="term" value="C:plasma membrane"/>
    <property type="evidence" value="ECO:0007669"/>
    <property type="project" value="UniProtKB-SubCell"/>
</dbReference>
<protein>
    <recommendedName>
        <fullName evidence="8">Probable lipid II flippase MurJ</fullName>
    </recommendedName>
</protein>
<name>R7RQU7_9CLOT</name>
<dbReference type="PANTHER" id="PTHR47019">
    <property type="entry name" value="LIPID II FLIPPASE MURJ"/>
    <property type="match status" value="1"/>
</dbReference>
<keyword evidence="2 8" id="KW-1003">Cell membrane</keyword>
<dbReference type="PANTHER" id="PTHR47019:SF1">
    <property type="entry name" value="LIPID II FLIPPASE MURJ"/>
    <property type="match status" value="1"/>
</dbReference>
<dbReference type="EMBL" id="CAVN010000090">
    <property type="protein sequence ID" value="CDF57726.1"/>
    <property type="molecule type" value="Genomic_DNA"/>
</dbReference>
<dbReference type="PIRSF" id="PIRSF002869">
    <property type="entry name" value="MviN"/>
    <property type="match status" value="1"/>
</dbReference>
<dbReference type="OrthoDB" id="9804143at2"/>
<evidence type="ECO:0000256" key="6">
    <source>
        <dbReference type="ARBA" id="ARBA00022989"/>
    </source>
</evidence>
<comment type="subcellular location">
    <subcellularLocation>
        <location evidence="1 8">Cell membrane</location>
        <topology evidence="1 8">Multi-pass membrane protein</topology>
    </subcellularLocation>
</comment>
<feature type="transmembrane region" description="Helical" evidence="8">
    <location>
        <begin position="122"/>
        <end position="145"/>
    </location>
</feature>
<dbReference type="InterPro" id="IPR004268">
    <property type="entry name" value="MurJ"/>
</dbReference>
<feature type="transmembrane region" description="Helical" evidence="8">
    <location>
        <begin position="152"/>
        <end position="172"/>
    </location>
</feature>
<gene>
    <name evidence="8" type="primary">murJ</name>
    <name evidence="10" type="ORF">TCEL_01640</name>
</gene>
<feature type="transmembrane region" description="Helical" evidence="8">
    <location>
        <begin position="399"/>
        <end position="421"/>
    </location>
</feature>
<feature type="transmembrane region" description="Helical" evidence="8">
    <location>
        <begin position="178"/>
        <end position="197"/>
    </location>
</feature>
<evidence type="ECO:0000313" key="11">
    <source>
        <dbReference type="Proteomes" id="UP000014923"/>
    </source>
</evidence>
<feature type="transmembrane region" description="Helical" evidence="8">
    <location>
        <begin position="433"/>
        <end position="454"/>
    </location>
</feature>